<dbReference type="InterPro" id="IPR036589">
    <property type="entry name" value="HCY_dom_sf"/>
</dbReference>
<accession>A0A160VEL7</accession>
<dbReference type="CDD" id="cd02069">
    <property type="entry name" value="methionine_synthase_B12_BD"/>
    <property type="match status" value="1"/>
</dbReference>
<evidence type="ECO:0000256" key="4">
    <source>
        <dbReference type="ARBA" id="ARBA00010398"/>
    </source>
</evidence>
<evidence type="ECO:0000256" key="1">
    <source>
        <dbReference type="ARBA" id="ARBA00001947"/>
    </source>
</evidence>
<dbReference type="PANTHER" id="PTHR45833">
    <property type="entry name" value="METHIONINE SYNTHASE"/>
    <property type="match status" value="1"/>
</dbReference>
<comment type="cofactor">
    <cofactor evidence="1">
        <name>Zn(2+)</name>
        <dbReference type="ChEBI" id="CHEBI:29105"/>
    </cofactor>
</comment>
<dbReference type="InterPro" id="IPR003726">
    <property type="entry name" value="HCY_dom"/>
</dbReference>
<protein>
    <recommendedName>
        <fullName evidence="5">methionine synthase</fullName>
        <ecNumber evidence="5">2.1.1.13</ecNumber>
    </recommendedName>
    <alternativeName>
        <fullName evidence="16">5-methyltetrahydrofolate--homocysteine methyltransferase</fullName>
    </alternativeName>
</protein>
<evidence type="ECO:0000256" key="15">
    <source>
        <dbReference type="ARBA" id="ARBA00023285"/>
    </source>
</evidence>
<keyword evidence="6 22" id="KW-0489">Methyltransferase</keyword>
<evidence type="ECO:0000259" key="17">
    <source>
        <dbReference type="PROSITE" id="PS50970"/>
    </source>
</evidence>
<dbReference type="Pfam" id="PF02965">
    <property type="entry name" value="Met_synt_B12"/>
    <property type="match status" value="1"/>
</dbReference>
<dbReference type="GO" id="GO:0046653">
    <property type="term" value="P:tetrahydrofolate metabolic process"/>
    <property type="evidence" value="ECO:0007669"/>
    <property type="project" value="TreeGrafter"/>
</dbReference>
<dbReference type="PROSITE" id="PS51337">
    <property type="entry name" value="B12_BINDING_NTER"/>
    <property type="match status" value="1"/>
</dbReference>
<dbReference type="Gene3D" id="3.20.20.20">
    <property type="entry name" value="Dihydropteroate synthase-like"/>
    <property type="match status" value="1"/>
</dbReference>
<dbReference type="NCBIfam" id="TIGR02082">
    <property type="entry name" value="metH"/>
    <property type="match status" value="1"/>
</dbReference>
<dbReference type="NCBIfam" id="NF007024">
    <property type="entry name" value="PRK09490.1"/>
    <property type="match status" value="1"/>
</dbReference>
<evidence type="ECO:0000256" key="12">
    <source>
        <dbReference type="ARBA" id="ARBA00022737"/>
    </source>
</evidence>
<dbReference type="InterPro" id="IPR036594">
    <property type="entry name" value="Meth_synthase_dom"/>
</dbReference>
<dbReference type="EMBL" id="FAXC01000113">
    <property type="protein sequence ID" value="CUV08702.1"/>
    <property type="molecule type" value="Genomic_DNA"/>
</dbReference>
<dbReference type="GO" id="GO:0032259">
    <property type="term" value="P:methylation"/>
    <property type="evidence" value="ECO:0007669"/>
    <property type="project" value="UniProtKB-KW"/>
</dbReference>
<feature type="domain" description="AdoMet activation" evidence="19">
    <location>
        <begin position="868"/>
        <end position="1158"/>
    </location>
</feature>
<dbReference type="GO" id="GO:0008705">
    <property type="term" value="F:methionine synthase activity"/>
    <property type="evidence" value="ECO:0007669"/>
    <property type="project" value="UniProtKB-EC"/>
</dbReference>
<dbReference type="GO" id="GO:0005829">
    <property type="term" value="C:cytosol"/>
    <property type="evidence" value="ECO:0007669"/>
    <property type="project" value="TreeGrafter"/>
</dbReference>
<feature type="domain" description="B12-binding N-terminal" evidence="21">
    <location>
        <begin position="618"/>
        <end position="712"/>
    </location>
</feature>
<dbReference type="Gene3D" id="1.10.1240.10">
    <property type="entry name" value="Methionine synthase domain"/>
    <property type="match status" value="1"/>
</dbReference>
<dbReference type="InterPro" id="IPR050554">
    <property type="entry name" value="Met_Synthase/Corrinoid"/>
</dbReference>
<dbReference type="GO" id="GO:0008270">
    <property type="term" value="F:zinc ion binding"/>
    <property type="evidence" value="ECO:0007669"/>
    <property type="project" value="InterPro"/>
</dbReference>
<dbReference type="SUPFAM" id="SSF52242">
    <property type="entry name" value="Cobalamin (vitamin B12)-binding domain"/>
    <property type="match status" value="1"/>
</dbReference>
<dbReference type="GO" id="GO:0031419">
    <property type="term" value="F:cobalamin binding"/>
    <property type="evidence" value="ECO:0007669"/>
    <property type="project" value="UniProtKB-KW"/>
</dbReference>
<keyword evidence="12" id="KW-0677">Repeat</keyword>
<keyword evidence="14" id="KW-0486">Methionine biosynthesis</keyword>
<dbReference type="Gene3D" id="3.20.20.330">
    <property type="entry name" value="Homocysteine-binding-like domain"/>
    <property type="match status" value="1"/>
</dbReference>
<dbReference type="FunFam" id="3.20.20.330:FF:000001">
    <property type="entry name" value="Methionine synthase"/>
    <property type="match status" value="1"/>
</dbReference>
<evidence type="ECO:0000259" key="20">
    <source>
        <dbReference type="PROSITE" id="PS51332"/>
    </source>
</evidence>
<dbReference type="EC" id="2.1.1.13" evidence="5"/>
<evidence type="ECO:0000259" key="21">
    <source>
        <dbReference type="PROSITE" id="PS51337"/>
    </source>
</evidence>
<dbReference type="Gene3D" id="3.10.196.10">
    <property type="entry name" value="Vitamin B12-dependent methionine synthase, activation domain"/>
    <property type="match status" value="1"/>
</dbReference>
<dbReference type="PROSITE" id="PS51332">
    <property type="entry name" value="B12_BINDING"/>
    <property type="match status" value="1"/>
</dbReference>
<dbReference type="UniPathway" id="UPA00051">
    <property type="reaction ID" value="UER00081"/>
</dbReference>
<dbReference type="AlphaFoldDB" id="A0A160VEL7"/>
<evidence type="ECO:0000313" key="22">
    <source>
        <dbReference type="EMBL" id="CUV08702.1"/>
    </source>
</evidence>
<dbReference type="PIRSF" id="PIRSF000381">
    <property type="entry name" value="MetH"/>
    <property type="match status" value="1"/>
</dbReference>
<evidence type="ECO:0000256" key="11">
    <source>
        <dbReference type="ARBA" id="ARBA00022723"/>
    </source>
</evidence>
<dbReference type="FunFam" id="1.10.1240.10:FF:000001">
    <property type="entry name" value="Methionine synthase"/>
    <property type="match status" value="1"/>
</dbReference>
<dbReference type="Pfam" id="PF02607">
    <property type="entry name" value="B12-binding_2"/>
    <property type="match status" value="1"/>
</dbReference>
<comment type="pathway">
    <text evidence="3">Amino-acid biosynthesis; L-methionine biosynthesis via de novo pathway; L-methionine from L-homocysteine (MetH route): step 1/1.</text>
</comment>
<dbReference type="InterPro" id="IPR000489">
    <property type="entry name" value="Pterin-binding_dom"/>
</dbReference>
<evidence type="ECO:0000256" key="7">
    <source>
        <dbReference type="ARBA" id="ARBA00022605"/>
    </source>
</evidence>
<keyword evidence="8" id="KW-0846">Cobalamin</keyword>
<sequence length="1158" mass="128387">MVQSYKLTEADFRAERFKDHTSDLKGNNDLLCLTRPDVVGEIHKAYFDAGADIVETNTFNANAISQQDYDTEKLAYEINLEAAKIAKSTAALFSDKPRFVAGALGPTNRTASLSPSVNDPGFRNINFDELKDAYYDQARGLLEGGVDLFLIETVFDTLNCKAALYAIRELLEKQNRDIPVLVSGTITDASGRTLSGQTVDAFWYSIRHANLTAVGLNCALGAEQIRPWLDELSAAADTYAFVYPNAGLPNEFGEYDETPEAMAVIIKEFSESGLVNLVGGCCGTTPDHIKAIAEAVAGVKPRKIPKLDSLTKLSGLEPVTIRPDSNFVNVGERTNVTGSARFRSLIKEDNYEEALSVARQQIENGAQVIDVNMDEGLLDSEKAMETFLRMIASEPDIAKVPVMIDSSKWSVLEKGLKNLQGKGIVNSISMKEGVEEFKRQANVIKKYGAAVIVMAFDEEGQADTYDRKVNICTRAYNILTEEIGFPPEDIIFDLNIFAVATGIEEHNEYAKAFIDATRTIKETLPSVHISGGVSNLSFSFRGNDGIREAMNSAFLYHAVQAGMDMGIVNAGQLAVYDDINQDLKERVEDVLFNRREDATERLVEIAEEYRGVKRSQEKDLSWRENSVAKRLSYALVKGVVDFIEDDTEEARQQFDRPIEVIEGPLMDGMNVVGDLFGAGKMFLPQVVKSARVMKKAVSHLLPYIEKEKDELGITGKSNGKIVMATVKGDVHDIGKNIVGVVLGCNGYDVIDLGVMVPSDKILSTARDEGADIIGLSGLITPSLDEMVHVAAEMERLEFDIPLLIGGATTSRKHTAVKIEENYSGPTVHVIDASRAVGVVSKLMNENEKSDFVAGVRDDFKQIRVTRAKKTAIKTLSMEAARNRKFKVDWINYPVSKPNFQGVKVFEDYPLDELVDYIDWSPFFHAWELKGVYPKILSNKRYGEEAQNLLDDGQGLLQRIVDEKLLTAKAVIGIYPAHGENETVFSEGVEFNFPRQQVDKGAVQPNYSLADFIAPKDDFLGMFAVTTGHGLEAIVKEFEDQNDDYNAIMAKVLADRMVEALAERMHERVRKEFWGYASDEQINTEGLIREKYVGIRPAPGYPACPSHEEKDKIWSLLEVEKNTGITLTETRAMYPAASICGWYFSHPESRYFSVSKIGL</sequence>
<dbReference type="SMART" id="SM01018">
    <property type="entry name" value="B12-binding_2"/>
    <property type="match status" value="1"/>
</dbReference>
<dbReference type="CDD" id="cd00740">
    <property type="entry name" value="MeTr"/>
    <property type="match status" value="1"/>
</dbReference>
<gene>
    <name evidence="22" type="ORF">MGWOODY_Mmi2288</name>
</gene>
<evidence type="ECO:0000256" key="16">
    <source>
        <dbReference type="ARBA" id="ARBA00031040"/>
    </source>
</evidence>
<keyword evidence="13" id="KW-0862">Zinc</keyword>
<evidence type="ECO:0000256" key="13">
    <source>
        <dbReference type="ARBA" id="ARBA00022833"/>
    </source>
</evidence>
<keyword evidence="9 22" id="KW-0808">Transferase</keyword>
<keyword evidence="10" id="KW-0949">S-adenosyl-L-methionine</keyword>
<dbReference type="Pfam" id="PF02574">
    <property type="entry name" value="S-methyl_trans"/>
    <property type="match status" value="1"/>
</dbReference>
<evidence type="ECO:0000256" key="3">
    <source>
        <dbReference type="ARBA" id="ARBA00005178"/>
    </source>
</evidence>
<keyword evidence="15" id="KW-0170">Cobalt</keyword>
<dbReference type="Gene3D" id="1.10.288.10">
    <property type="entry name" value="Cobalamin-dependent Methionine Synthase, domain 2"/>
    <property type="match status" value="1"/>
</dbReference>
<evidence type="ECO:0000256" key="14">
    <source>
        <dbReference type="ARBA" id="ARBA00023167"/>
    </source>
</evidence>
<evidence type="ECO:0000256" key="2">
    <source>
        <dbReference type="ARBA" id="ARBA00001956"/>
    </source>
</evidence>
<proteinExistence type="inferred from homology"/>
<feature type="domain" description="B12-binding" evidence="20">
    <location>
        <begin position="718"/>
        <end position="853"/>
    </location>
</feature>
<dbReference type="Gene3D" id="3.40.50.280">
    <property type="entry name" value="Cobalamin-binding domain"/>
    <property type="match status" value="1"/>
</dbReference>
<dbReference type="InterPro" id="IPR011822">
    <property type="entry name" value="MetH"/>
</dbReference>
<evidence type="ECO:0000256" key="5">
    <source>
        <dbReference type="ARBA" id="ARBA00012032"/>
    </source>
</evidence>
<dbReference type="Pfam" id="PF02310">
    <property type="entry name" value="B12-binding"/>
    <property type="match status" value="1"/>
</dbReference>
<keyword evidence="11" id="KW-0479">Metal-binding</keyword>
<dbReference type="InterPro" id="IPR011005">
    <property type="entry name" value="Dihydropteroate_synth-like_sf"/>
</dbReference>
<dbReference type="FunFam" id="3.20.20.20:FF:000002">
    <property type="entry name" value="Methionine synthase"/>
    <property type="match status" value="1"/>
</dbReference>
<dbReference type="InterPro" id="IPR006158">
    <property type="entry name" value="Cobalamin-bd"/>
</dbReference>
<comment type="cofactor">
    <cofactor evidence="2">
        <name>methylcob(III)alamin</name>
        <dbReference type="ChEBI" id="CHEBI:28115"/>
    </cofactor>
</comment>
<dbReference type="GO" id="GO:0050667">
    <property type="term" value="P:homocysteine metabolic process"/>
    <property type="evidence" value="ECO:0007669"/>
    <property type="project" value="TreeGrafter"/>
</dbReference>
<evidence type="ECO:0000256" key="6">
    <source>
        <dbReference type="ARBA" id="ARBA00022603"/>
    </source>
</evidence>
<evidence type="ECO:0000259" key="18">
    <source>
        <dbReference type="PROSITE" id="PS50972"/>
    </source>
</evidence>
<dbReference type="SUPFAM" id="SSF82282">
    <property type="entry name" value="Homocysteine S-methyltransferase"/>
    <property type="match status" value="1"/>
</dbReference>
<evidence type="ECO:0000256" key="10">
    <source>
        <dbReference type="ARBA" id="ARBA00022691"/>
    </source>
</evidence>
<feature type="domain" description="Hcy-binding" evidence="17">
    <location>
        <begin position="1"/>
        <end position="296"/>
    </location>
</feature>
<dbReference type="FunFam" id="3.40.50.280:FF:000001">
    <property type="entry name" value="Methionine synthase"/>
    <property type="match status" value="1"/>
</dbReference>
<organism evidence="22">
    <name type="scientific">hydrothermal vent metagenome</name>
    <dbReference type="NCBI Taxonomy" id="652676"/>
    <lineage>
        <taxon>unclassified sequences</taxon>
        <taxon>metagenomes</taxon>
        <taxon>ecological metagenomes</taxon>
    </lineage>
</organism>
<evidence type="ECO:0000256" key="9">
    <source>
        <dbReference type="ARBA" id="ARBA00022679"/>
    </source>
</evidence>
<comment type="similarity">
    <text evidence="4">Belongs to the vitamin-B12 dependent methionine synthase family.</text>
</comment>
<dbReference type="PROSITE" id="PS50970">
    <property type="entry name" value="HCY"/>
    <property type="match status" value="1"/>
</dbReference>
<dbReference type="InterPro" id="IPR037010">
    <property type="entry name" value="VitB12-dep_Met_synth_activ_sf"/>
</dbReference>
<dbReference type="PROSITE" id="PS50972">
    <property type="entry name" value="PTERIN_BINDING"/>
    <property type="match status" value="1"/>
</dbReference>
<reference evidence="22" key="1">
    <citation type="submission" date="2015-10" db="EMBL/GenBank/DDBJ databases">
        <authorList>
            <person name="Gilbert D.G."/>
        </authorList>
    </citation>
    <scope>NUCLEOTIDE SEQUENCE</scope>
</reference>
<keyword evidence="7" id="KW-0028">Amino-acid biosynthesis</keyword>
<dbReference type="Pfam" id="PF00809">
    <property type="entry name" value="Pterin_bind"/>
    <property type="match status" value="1"/>
</dbReference>
<evidence type="ECO:0000256" key="8">
    <source>
        <dbReference type="ARBA" id="ARBA00022628"/>
    </source>
</evidence>
<dbReference type="InterPro" id="IPR036724">
    <property type="entry name" value="Cobalamin-bd_sf"/>
</dbReference>
<dbReference type="SUPFAM" id="SSF56507">
    <property type="entry name" value="Methionine synthase activation domain-like"/>
    <property type="match status" value="1"/>
</dbReference>
<dbReference type="PROSITE" id="PS50974">
    <property type="entry name" value="ADOMET_ACTIVATION"/>
    <property type="match status" value="1"/>
</dbReference>
<dbReference type="InterPro" id="IPR033706">
    <property type="entry name" value="Met_synthase_B12-bd"/>
</dbReference>
<dbReference type="SUPFAM" id="SSF47644">
    <property type="entry name" value="Methionine synthase domain"/>
    <property type="match status" value="1"/>
</dbReference>
<dbReference type="InterPro" id="IPR004223">
    <property type="entry name" value="VitB12-dep_Met_synth_activ_dom"/>
</dbReference>
<name>A0A160VEL7_9ZZZZ</name>
<evidence type="ECO:0000259" key="19">
    <source>
        <dbReference type="PROSITE" id="PS50974"/>
    </source>
</evidence>
<dbReference type="SUPFAM" id="SSF51717">
    <property type="entry name" value="Dihydropteroate synthetase-like"/>
    <property type="match status" value="1"/>
</dbReference>
<dbReference type="PANTHER" id="PTHR45833:SF1">
    <property type="entry name" value="METHIONINE SYNTHASE"/>
    <property type="match status" value="1"/>
</dbReference>
<feature type="domain" description="Pterin-binding" evidence="18">
    <location>
        <begin position="327"/>
        <end position="592"/>
    </location>
</feature>
<dbReference type="InterPro" id="IPR003759">
    <property type="entry name" value="Cbl-bd_cap"/>
</dbReference>